<evidence type="ECO:0000256" key="3">
    <source>
        <dbReference type="ARBA" id="ARBA00022969"/>
    </source>
</evidence>
<dbReference type="GO" id="GO:0005102">
    <property type="term" value="F:signaling receptor binding"/>
    <property type="evidence" value="ECO:0007669"/>
    <property type="project" value="InterPro"/>
</dbReference>
<dbReference type="InterPro" id="IPR041587">
    <property type="entry name" value="Cry_V"/>
</dbReference>
<dbReference type="Pfam" id="PF03945">
    <property type="entry name" value="Endotoxin_N"/>
    <property type="match status" value="1"/>
</dbReference>
<comment type="caution">
    <text evidence="11">The sequence shown here is derived from an EMBL/GenBank/DDBJ whole genome shotgun (WGS) entry which is preliminary data.</text>
</comment>
<dbReference type="Pfam" id="PF17997">
    <property type="entry name" value="Cry1Ac_D5"/>
    <property type="match status" value="2"/>
</dbReference>
<dbReference type="PANTHER" id="PTHR37003:SF2">
    <property type="entry name" value="PESTICIDAL CRYSTAL PROTEIN N-TERMINAL DOMAIN-CONTAINING PROTEIN"/>
    <property type="match status" value="1"/>
</dbReference>
<evidence type="ECO:0000256" key="1">
    <source>
        <dbReference type="ARBA" id="ARBA00007819"/>
    </source>
</evidence>
<evidence type="ECO:0000259" key="8">
    <source>
        <dbReference type="Pfam" id="PF03945"/>
    </source>
</evidence>
<dbReference type="Pfam" id="PF00555">
    <property type="entry name" value="Endotoxin_M"/>
    <property type="match status" value="1"/>
</dbReference>
<dbReference type="InterPro" id="IPR005639">
    <property type="entry name" value="Pest_crys_dom_I"/>
</dbReference>
<name>A0AAW9JF19_BACTU</name>
<feature type="domain" description="Pesticidal crystal protein" evidence="8">
    <location>
        <begin position="6"/>
        <end position="210"/>
    </location>
</feature>
<evidence type="ECO:0000256" key="5">
    <source>
        <dbReference type="ARBA" id="ARBA00029653"/>
    </source>
</evidence>
<dbReference type="InterPro" id="IPR005638">
    <property type="entry name" value="Pest_crys_dom-III"/>
</dbReference>
<keyword evidence="3" id="KW-0749">Sporulation</keyword>
<dbReference type="SUPFAM" id="SSF51096">
    <property type="entry name" value="delta-Endotoxin (insectocide), middle domain"/>
    <property type="match status" value="1"/>
</dbReference>
<feature type="domain" description="Pesticidal crystal protein" evidence="7">
    <location>
        <begin position="448"/>
        <end position="593"/>
    </location>
</feature>
<dbReference type="GO" id="GO:0090729">
    <property type="term" value="F:toxin activity"/>
    <property type="evidence" value="ECO:0007669"/>
    <property type="project" value="UniProtKB-KW"/>
</dbReference>
<dbReference type="EMBL" id="JAXOTW010000025">
    <property type="protein sequence ID" value="MDZ5480028.1"/>
    <property type="molecule type" value="Genomic_DNA"/>
</dbReference>
<feature type="domain" description="Cry1Ac-like" evidence="10">
    <location>
        <begin position="978"/>
        <end position="1054"/>
    </location>
</feature>
<dbReference type="PANTHER" id="PTHR37003">
    <property type="entry name" value="ENDOTOXIN_N DOMAIN-CONTAINING PROTEIN-RELATED"/>
    <property type="match status" value="1"/>
</dbReference>
<dbReference type="AlphaFoldDB" id="A0AAW9JF19"/>
<keyword evidence="4" id="KW-0843">Virulence</keyword>
<sequence>MNFLGVPYAGTVISMYQKLFNYLWPYEDTSEWDKMMAAVEALINQKINETVKSLALADLDGLGRNLKSYGNALKNWNENKNDADSTALVLDRFRTVNELFVNDMASFAPKGYEVLLLDVYAKAANLHLLFLRDAELYGADWGMPEDEINLFYQEQEDYRKEYSDHCISWYQKGLNQFNKSSALDWIKYNRYRTQMTINVLDFVALYPNYDVRKYPMSTHTELTRTVYSDPIGFDERTGTGTSGVRAWYEAGRSFAEIENNAIPAPDIVKFINKLTVYSKRINASPFMATRWAGHSITQDTTFTGSAQEIKYGDVSGVPTTFLFKNTDIYRTISTVGTYYYTNGPYKLPLSKVHFYGINTSNRKETFNYDQDINFKFQHQKDSSNEIAVVLPGPTDYGDYNKYSHRLSYISDAPIKQFTGLSSNEGFVPVFGWMHSSTTRKNFLSANQITQIPAVKSHEYNSSMAIVSSNGYCGGYIMKVSKVFPFNEVTAGNYVVDCEDYSQQFRFRVRYASTVSCPLRFATFSISGPTVNLEKTLQKGDEIKYSSFKYSEYSDPVRFNPPGTSGFPSFNLIFVGLSANENVYIDKIECIPVTKDDLDKETLEKAEKAVNALFIDGTQNLKTEVTDYCIDQVSMIIDCVSEELYPNEKRDLLYLVKHAKRQSNTRNLILDSNFTSINSEDVNGWYGSPGLIVESGDVVFKENYVHLRGPNDERYPTYLYQKIDESKLTEYTRYQLRGFIEGSRGLEVYVIRYDAKHETLNVLGDLSLDNLSYNECGQPDRCSQEPYIEQRLQQEEVANERACHFDSNDSLSSSNGYPSDSHHLSLHVDTGSIDFKENLGIWILFKLSTTDGYAKIGNIELVEEGPLTGSALGSIKRMENKWKEKVESIRLQGKKAYDTAKLYIDNLFEGSQNTKLYPFVTFLTLSNARQLINKIYNKYSPWLSLIPGVNYDLFEELAVRFQNALQLYDTRNLIQNGRFIDGLVSWMTTPGVQVRKDSASSILELNSWEEQVVQKVPVCQGYGYVLRVTASKEDLGEGYIKVSDEMGNSDTIIFSACNNSNNDVSINNYVTQELEFFPDSDYVHLEIGETEGTFQIVSVELILMED</sequence>
<proteinExistence type="inferred from homology"/>
<dbReference type="Gene3D" id="2.60.120.260">
    <property type="entry name" value="Galactose-binding domain-like"/>
    <property type="match status" value="1"/>
</dbReference>
<dbReference type="InterPro" id="IPR008979">
    <property type="entry name" value="Galactose-bd-like_sf"/>
</dbReference>
<dbReference type="Pfam" id="PF21463">
    <property type="entry name" value="Cry1Ac_dom-VII"/>
    <property type="match status" value="1"/>
</dbReference>
<dbReference type="InterPro" id="IPR048645">
    <property type="entry name" value="Cry1Ac-like_dom-VII"/>
</dbReference>
<feature type="domain" description="Pesticidal crystal protein Cry" evidence="9">
    <location>
        <begin position="818"/>
        <end position="864"/>
    </location>
</feature>
<organism evidence="11 12">
    <name type="scientific">Bacillus thuringiensis</name>
    <dbReference type="NCBI Taxonomy" id="1428"/>
    <lineage>
        <taxon>Bacteria</taxon>
        <taxon>Bacillati</taxon>
        <taxon>Bacillota</taxon>
        <taxon>Bacilli</taxon>
        <taxon>Bacillales</taxon>
        <taxon>Bacillaceae</taxon>
        <taxon>Bacillus</taxon>
        <taxon>Bacillus cereus group</taxon>
    </lineage>
</organism>
<evidence type="ECO:0000313" key="12">
    <source>
        <dbReference type="Proteomes" id="UP001292252"/>
    </source>
</evidence>
<dbReference type="SUPFAM" id="SSF56849">
    <property type="entry name" value="delta-Endotoxin (insectocide), N-terminal domain"/>
    <property type="match status" value="1"/>
</dbReference>
<evidence type="ECO:0000259" key="6">
    <source>
        <dbReference type="Pfam" id="PF00555"/>
    </source>
</evidence>
<keyword evidence="2" id="KW-0800">Toxin</keyword>
<dbReference type="GO" id="GO:0001907">
    <property type="term" value="P:symbiont-mediated killing of host cell"/>
    <property type="evidence" value="ECO:0007669"/>
    <property type="project" value="InterPro"/>
</dbReference>
<evidence type="ECO:0000256" key="2">
    <source>
        <dbReference type="ARBA" id="ARBA00022656"/>
    </source>
</evidence>
<dbReference type="InterPro" id="IPR036716">
    <property type="entry name" value="Pest_crys_N_sf"/>
</dbReference>
<evidence type="ECO:0000259" key="10">
    <source>
        <dbReference type="Pfam" id="PF21463"/>
    </source>
</evidence>
<evidence type="ECO:0000259" key="9">
    <source>
        <dbReference type="Pfam" id="PF17997"/>
    </source>
</evidence>
<comment type="similarity">
    <text evidence="1">Belongs to the delta endotoxin family.</text>
</comment>
<dbReference type="Gene3D" id="1.20.190.10">
    <property type="entry name" value="Pesticidal crystal protein, N-terminal domain"/>
    <property type="match status" value="1"/>
</dbReference>
<feature type="domain" description="Pesticidal crystal protein" evidence="6">
    <location>
        <begin position="218"/>
        <end position="436"/>
    </location>
</feature>
<evidence type="ECO:0000256" key="4">
    <source>
        <dbReference type="ARBA" id="ARBA00023026"/>
    </source>
</evidence>
<reference evidence="11" key="1">
    <citation type="submission" date="2023-12" db="EMBL/GenBank/DDBJ databases">
        <title>Genome sequence of Bacillus thuringiensis strain SS10.</title>
        <authorList>
            <person name="Rouis S."/>
        </authorList>
    </citation>
    <scope>NUCLEOTIDE SEQUENCE</scope>
    <source>
        <strain evidence="11">SS10</strain>
    </source>
</reference>
<dbReference type="InterPro" id="IPR001178">
    <property type="entry name" value="Pest_cryst_dom_II"/>
</dbReference>
<feature type="domain" description="Pesticidal crystal protein Cry" evidence="9">
    <location>
        <begin position="672"/>
        <end position="790"/>
    </location>
</feature>
<dbReference type="RefSeq" id="WP_228491529.1">
    <property type="nucleotide sequence ID" value="NZ_JAXOTW010000025.1"/>
</dbReference>
<dbReference type="GO" id="GO:0030435">
    <property type="term" value="P:sporulation resulting in formation of a cellular spore"/>
    <property type="evidence" value="ECO:0007669"/>
    <property type="project" value="UniProtKB-KW"/>
</dbReference>
<dbReference type="InterPro" id="IPR036399">
    <property type="entry name" value="Pest_cryst_cen_dom_sf"/>
</dbReference>
<dbReference type="InterPro" id="IPR038979">
    <property type="entry name" value="Pest_crys"/>
</dbReference>
<evidence type="ECO:0000259" key="7">
    <source>
        <dbReference type="Pfam" id="PF03944"/>
    </source>
</evidence>
<protein>
    <recommendedName>
        <fullName evidence="5">Crystaline entomocidal protoxin</fullName>
    </recommendedName>
</protein>
<dbReference type="SUPFAM" id="SSF49785">
    <property type="entry name" value="Galactose-binding domain-like"/>
    <property type="match status" value="1"/>
</dbReference>
<dbReference type="Gene3D" id="2.100.10.10">
    <property type="entry name" value="Pesticidal crystal protein, central domain"/>
    <property type="match status" value="1"/>
</dbReference>
<dbReference type="CDD" id="cd04085">
    <property type="entry name" value="delta_endotoxin_C"/>
    <property type="match status" value="1"/>
</dbReference>
<evidence type="ECO:0000313" key="11">
    <source>
        <dbReference type="EMBL" id="MDZ5480028.1"/>
    </source>
</evidence>
<dbReference type="Proteomes" id="UP001292252">
    <property type="component" value="Unassembled WGS sequence"/>
</dbReference>
<dbReference type="Pfam" id="PF03944">
    <property type="entry name" value="Endotoxin_C"/>
    <property type="match status" value="1"/>
</dbReference>
<gene>
    <name evidence="11" type="ORF">U2F49_28175</name>
</gene>
<accession>A0AAW9JF19</accession>